<accession>A0AA40F3V2</accession>
<feature type="region of interest" description="Disordered" evidence="1">
    <location>
        <begin position="79"/>
        <end position="99"/>
    </location>
</feature>
<gene>
    <name evidence="3" type="ORF">B0T18DRAFT_389984</name>
</gene>
<keyword evidence="2" id="KW-0732">Signal</keyword>
<organism evidence="3 4">
    <name type="scientific">Schizothecium vesticola</name>
    <dbReference type="NCBI Taxonomy" id="314040"/>
    <lineage>
        <taxon>Eukaryota</taxon>
        <taxon>Fungi</taxon>
        <taxon>Dikarya</taxon>
        <taxon>Ascomycota</taxon>
        <taxon>Pezizomycotina</taxon>
        <taxon>Sordariomycetes</taxon>
        <taxon>Sordariomycetidae</taxon>
        <taxon>Sordariales</taxon>
        <taxon>Schizotheciaceae</taxon>
        <taxon>Schizothecium</taxon>
    </lineage>
</organism>
<protein>
    <submittedName>
        <fullName evidence="3">Uncharacterized protein</fullName>
    </submittedName>
</protein>
<dbReference type="EMBL" id="JAUKUD010000003">
    <property type="protein sequence ID" value="KAK0750594.1"/>
    <property type="molecule type" value="Genomic_DNA"/>
</dbReference>
<name>A0AA40F3V2_9PEZI</name>
<dbReference type="Proteomes" id="UP001172155">
    <property type="component" value="Unassembled WGS sequence"/>
</dbReference>
<feature type="compositionally biased region" description="Low complexity" evidence="1">
    <location>
        <begin position="79"/>
        <end position="97"/>
    </location>
</feature>
<evidence type="ECO:0000256" key="2">
    <source>
        <dbReference type="SAM" id="SignalP"/>
    </source>
</evidence>
<feature type="region of interest" description="Disordered" evidence="1">
    <location>
        <begin position="166"/>
        <end position="185"/>
    </location>
</feature>
<proteinExistence type="predicted"/>
<sequence>MKFFLAITALALTCLASHDQPPNQLQPRGGHTVQILRHTTLIKVLRRAAPYANTSSIPLPTWNASAAFTFFPSNSSTANSSAPAATQAQNSTAPKSSGSGGGLIGGLLSDVLGPITSGVLGPITSGLLNNSGVATGLSGATSAASLSMPTMSSLSMSLLSSVRWPNSTSGAAAPTGQGNGTKTTG</sequence>
<feature type="chain" id="PRO_5041269039" evidence="2">
    <location>
        <begin position="17"/>
        <end position="185"/>
    </location>
</feature>
<evidence type="ECO:0000256" key="1">
    <source>
        <dbReference type="SAM" id="MobiDB-lite"/>
    </source>
</evidence>
<evidence type="ECO:0000313" key="3">
    <source>
        <dbReference type="EMBL" id="KAK0750594.1"/>
    </source>
</evidence>
<dbReference type="AlphaFoldDB" id="A0AA40F3V2"/>
<reference evidence="3" key="1">
    <citation type="submission" date="2023-06" db="EMBL/GenBank/DDBJ databases">
        <title>Genome-scale phylogeny and comparative genomics of the fungal order Sordariales.</title>
        <authorList>
            <consortium name="Lawrence Berkeley National Laboratory"/>
            <person name="Hensen N."/>
            <person name="Bonometti L."/>
            <person name="Westerberg I."/>
            <person name="Brannstrom I.O."/>
            <person name="Guillou S."/>
            <person name="Cros-Aarteil S."/>
            <person name="Calhoun S."/>
            <person name="Haridas S."/>
            <person name="Kuo A."/>
            <person name="Mondo S."/>
            <person name="Pangilinan J."/>
            <person name="Riley R."/>
            <person name="LaButti K."/>
            <person name="Andreopoulos B."/>
            <person name="Lipzen A."/>
            <person name="Chen C."/>
            <person name="Yanf M."/>
            <person name="Daum C."/>
            <person name="Ng V."/>
            <person name="Clum A."/>
            <person name="Steindorff A."/>
            <person name="Ohm R."/>
            <person name="Martin F."/>
            <person name="Silar P."/>
            <person name="Natvig D."/>
            <person name="Lalanne C."/>
            <person name="Gautier V."/>
            <person name="Ament-velasquez S.L."/>
            <person name="Kruys A."/>
            <person name="Hutchinson M.I."/>
            <person name="Powell A.J."/>
            <person name="Barry K."/>
            <person name="Miller A.N."/>
            <person name="Grigoriev I.V."/>
            <person name="Debuchy R."/>
            <person name="Gladieux P."/>
            <person name="Thoren M.H."/>
            <person name="Johannesson H."/>
        </authorList>
    </citation>
    <scope>NUCLEOTIDE SEQUENCE</scope>
    <source>
        <strain evidence="3">SMH3187-1</strain>
    </source>
</reference>
<feature type="signal peptide" evidence="2">
    <location>
        <begin position="1"/>
        <end position="16"/>
    </location>
</feature>
<keyword evidence="4" id="KW-1185">Reference proteome</keyword>
<comment type="caution">
    <text evidence="3">The sequence shown here is derived from an EMBL/GenBank/DDBJ whole genome shotgun (WGS) entry which is preliminary data.</text>
</comment>
<evidence type="ECO:0000313" key="4">
    <source>
        <dbReference type="Proteomes" id="UP001172155"/>
    </source>
</evidence>